<evidence type="ECO:0000256" key="4">
    <source>
        <dbReference type="SAM" id="SignalP"/>
    </source>
</evidence>
<dbReference type="GO" id="GO:0005975">
    <property type="term" value="P:carbohydrate metabolic process"/>
    <property type="evidence" value="ECO:0007669"/>
    <property type="project" value="InterPro"/>
</dbReference>
<protein>
    <submittedName>
        <fullName evidence="8">Beta-glucuronidase</fullName>
        <ecNumber evidence="8">3.2.1.31</ecNumber>
    </submittedName>
</protein>
<evidence type="ECO:0000259" key="6">
    <source>
        <dbReference type="Pfam" id="PF02836"/>
    </source>
</evidence>
<feature type="domain" description="Glycoside hydrolase family 2 immunoglobulin-like beta-sandwich" evidence="5">
    <location>
        <begin position="215"/>
        <end position="305"/>
    </location>
</feature>
<dbReference type="InterPro" id="IPR006103">
    <property type="entry name" value="Glyco_hydro_2_cat"/>
</dbReference>
<comment type="similarity">
    <text evidence="1">Belongs to the glycosyl hydrolase 2 family.</text>
</comment>
<dbReference type="InterPro" id="IPR006102">
    <property type="entry name" value="Ig-like_GH2"/>
</dbReference>
<name>A0A5B9W7S4_9BACT</name>
<evidence type="ECO:0000259" key="5">
    <source>
        <dbReference type="Pfam" id="PF00703"/>
    </source>
</evidence>
<keyword evidence="9" id="KW-1185">Reference proteome</keyword>
<proteinExistence type="inferred from homology"/>
<dbReference type="OrthoDB" id="9762066at2"/>
<dbReference type="Gene3D" id="2.60.40.10">
    <property type="entry name" value="Immunoglobulins"/>
    <property type="match status" value="1"/>
</dbReference>
<dbReference type="GO" id="GO:0004566">
    <property type="term" value="F:beta-glucuronidase activity"/>
    <property type="evidence" value="ECO:0007669"/>
    <property type="project" value="UniProtKB-EC"/>
</dbReference>
<dbReference type="InterPro" id="IPR013783">
    <property type="entry name" value="Ig-like_fold"/>
</dbReference>
<evidence type="ECO:0000259" key="7">
    <source>
        <dbReference type="Pfam" id="PF02837"/>
    </source>
</evidence>
<keyword evidence="4" id="KW-0732">Signal</keyword>
<feature type="chain" id="PRO_5022851853" evidence="4">
    <location>
        <begin position="23"/>
        <end position="606"/>
    </location>
</feature>
<dbReference type="Gene3D" id="3.20.20.80">
    <property type="entry name" value="Glycosidases"/>
    <property type="match status" value="1"/>
</dbReference>
<sequence length="606" mass="67958" precursor="true">MRRIIPIAIALLLAADAGPARAQWQPAKGRLETRWTAGVRPENAWKEYPRPQLVREEWESLNGLWDYAIRPRAESQPASWDGKILVPFCAESALSGVMKEVGPDRSLWYHRTFSIPEGWAGRHVLLHFGAVDWEATVTVNGKAAGSHRGGYDPFSINITPFLKAGENTLVVRVWDPTDAGFQPRGKQVRKPEGIWYTAVTGIWQTAWMEPVAEDHIRGLRIVPHLDRSAFTVTVHGAEEGAVRIEARDGDRLVGQAEGRTGRGVAVPIVEPKPWSPSSPHLYDLTVTLLRDGKVVDRVASYAGLRKIEVRRDSQDVLRLFLNNEPLFQYGPLDQGWWPDGLYTAPTDEALKYDIEVTKQLGFNMARKHVKVEPDRWYYWCDKLGLLVWQDMPSGDSGPEWIRDVDRESPELRRSAESALNYDAELSELVVDLGNHPSIVAWVPFNEAWGQFDTPAAVERIRRLDNTRPVNAASGGNFQGVGDILDVHSYPDPAMPRLDKFMAVVCGEFGGLGLPVENHTWLEKGNWGYRSYKTPQELTSAYVEKVNLLRPLIAKGLAAAVYTQTTDVEVEVNGLMTYDRKVIKMDRSAVAEANQKLYPIAAEAARK</sequence>
<gene>
    <name evidence="8" type="primary">uidA</name>
    <name evidence="8" type="ORF">OJF2_53210</name>
</gene>
<dbReference type="InterPro" id="IPR017853">
    <property type="entry name" value="GH"/>
</dbReference>
<dbReference type="Proteomes" id="UP000324233">
    <property type="component" value="Chromosome"/>
</dbReference>
<dbReference type="RefSeq" id="WP_148596392.1">
    <property type="nucleotide sequence ID" value="NZ_CP042997.1"/>
</dbReference>
<dbReference type="Pfam" id="PF02837">
    <property type="entry name" value="Glyco_hydro_2_N"/>
    <property type="match status" value="1"/>
</dbReference>
<dbReference type="EC" id="3.2.1.31" evidence="8"/>
<dbReference type="SUPFAM" id="SSF51445">
    <property type="entry name" value="(Trans)glycosidases"/>
    <property type="match status" value="1"/>
</dbReference>
<reference evidence="8 9" key="1">
    <citation type="submission" date="2019-08" db="EMBL/GenBank/DDBJ databases">
        <title>Deep-cultivation of Planctomycetes and their phenomic and genomic characterization uncovers novel biology.</title>
        <authorList>
            <person name="Wiegand S."/>
            <person name="Jogler M."/>
            <person name="Boedeker C."/>
            <person name="Pinto D."/>
            <person name="Vollmers J."/>
            <person name="Rivas-Marin E."/>
            <person name="Kohn T."/>
            <person name="Peeters S.H."/>
            <person name="Heuer A."/>
            <person name="Rast P."/>
            <person name="Oberbeckmann S."/>
            <person name="Bunk B."/>
            <person name="Jeske O."/>
            <person name="Meyerdierks A."/>
            <person name="Storesund J.E."/>
            <person name="Kallscheuer N."/>
            <person name="Luecker S."/>
            <person name="Lage O.M."/>
            <person name="Pohl T."/>
            <person name="Merkel B.J."/>
            <person name="Hornburger P."/>
            <person name="Mueller R.-W."/>
            <person name="Bruemmer F."/>
            <person name="Labrenz M."/>
            <person name="Spormann A.M."/>
            <person name="Op den Camp H."/>
            <person name="Overmann J."/>
            <person name="Amann R."/>
            <person name="Jetten M.S.M."/>
            <person name="Mascher T."/>
            <person name="Medema M.H."/>
            <person name="Devos D.P."/>
            <person name="Kaster A.-K."/>
            <person name="Ovreas L."/>
            <person name="Rohde M."/>
            <person name="Galperin M.Y."/>
            <person name="Jogler C."/>
        </authorList>
    </citation>
    <scope>NUCLEOTIDE SEQUENCE [LARGE SCALE GENOMIC DNA]</scope>
    <source>
        <strain evidence="8 9">OJF2</strain>
    </source>
</reference>
<evidence type="ECO:0000256" key="3">
    <source>
        <dbReference type="ARBA" id="ARBA00023295"/>
    </source>
</evidence>
<dbReference type="InterPro" id="IPR006104">
    <property type="entry name" value="Glyco_hydro_2_N"/>
</dbReference>
<dbReference type="Pfam" id="PF00703">
    <property type="entry name" value="Glyco_hydro_2"/>
    <property type="match status" value="1"/>
</dbReference>
<keyword evidence="2 8" id="KW-0378">Hydrolase</keyword>
<dbReference type="SUPFAM" id="SSF49785">
    <property type="entry name" value="Galactose-binding domain-like"/>
    <property type="match status" value="1"/>
</dbReference>
<feature type="signal peptide" evidence="4">
    <location>
        <begin position="1"/>
        <end position="22"/>
    </location>
</feature>
<dbReference type="PANTHER" id="PTHR42732:SF2">
    <property type="entry name" value="BETA-MANNOSIDASE"/>
    <property type="match status" value="1"/>
</dbReference>
<dbReference type="KEGG" id="agv:OJF2_53210"/>
<keyword evidence="3 8" id="KW-0326">Glycosidase</keyword>
<dbReference type="EMBL" id="CP042997">
    <property type="protein sequence ID" value="QEH36736.1"/>
    <property type="molecule type" value="Genomic_DNA"/>
</dbReference>
<dbReference type="Pfam" id="PF02836">
    <property type="entry name" value="Glyco_hydro_2_C"/>
    <property type="match status" value="1"/>
</dbReference>
<feature type="domain" description="Glycoside hydrolase family 2 catalytic" evidence="6">
    <location>
        <begin position="348"/>
        <end position="497"/>
    </location>
</feature>
<dbReference type="AlphaFoldDB" id="A0A5B9W7S4"/>
<dbReference type="Gene3D" id="2.60.120.260">
    <property type="entry name" value="Galactose-binding domain-like"/>
    <property type="match status" value="1"/>
</dbReference>
<dbReference type="PANTHER" id="PTHR42732">
    <property type="entry name" value="BETA-GALACTOSIDASE"/>
    <property type="match status" value="1"/>
</dbReference>
<dbReference type="InterPro" id="IPR008979">
    <property type="entry name" value="Galactose-bd-like_sf"/>
</dbReference>
<evidence type="ECO:0000256" key="1">
    <source>
        <dbReference type="ARBA" id="ARBA00007401"/>
    </source>
</evidence>
<evidence type="ECO:0000256" key="2">
    <source>
        <dbReference type="ARBA" id="ARBA00022801"/>
    </source>
</evidence>
<organism evidence="8 9">
    <name type="scientific">Aquisphaera giovannonii</name>
    <dbReference type="NCBI Taxonomy" id="406548"/>
    <lineage>
        <taxon>Bacteria</taxon>
        <taxon>Pseudomonadati</taxon>
        <taxon>Planctomycetota</taxon>
        <taxon>Planctomycetia</taxon>
        <taxon>Isosphaerales</taxon>
        <taxon>Isosphaeraceae</taxon>
        <taxon>Aquisphaera</taxon>
    </lineage>
</organism>
<evidence type="ECO:0000313" key="8">
    <source>
        <dbReference type="EMBL" id="QEH36736.1"/>
    </source>
</evidence>
<accession>A0A5B9W7S4</accession>
<dbReference type="InterPro" id="IPR036156">
    <property type="entry name" value="Beta-gal/glucu_dom_sf"/>
</dbReference>
<feature type="domain" description="Glycosyl hydrolases family 2 sugar binding" evidence="7">
    <location>
        <begin position="107"/>
        <end position="176"/>
    </location>
</feature>
<dbReference type="SUPFAM" id="SSF49303">
    <property type="entry name" value="beta-Galactosidase/glucuronidase domain"/>
    <property type="match status" value="1"/>
</dbReference>
<dbReference type="InterPro" id="IPR051913">
    <property type="entry name" value="GH2_Domain-Containing"/>
</dbReference>
<evidence type="ECO:0000313" key="9">
    <source>
        <dbReference type="Proteomes" id="UP000324233"/>
    </source>
</evidence>